<reference evidence="8 9" key="1">
    <citation type="journal article" date="2023" name="Commun. Biol.">
        <title>Genome analysis of Parmales, the sister group of diatoms, reveals the evolutionary specialization of diatoms from phago-mixotrophs to photoautotrophs.</title>
        <authorList>
            <person name="Ban H."/>
            <person name="Sato S."/>
            <person name="Yoshikawa S."/>
            <person name="Yamada K."/>
            <person name="Nakamura Y."/>
            <person name="Ichinomiya M."/>
            <person name="Sato N."/>
            <person name="Blanc-Mathieu R."/>
            <person name="Endo H."/>
            <person name="Kuwata A."/>
            <person name="Ogata H."/>
        </authorList>
    </citation>
    <scope>NUCLEOTIDE SEQUENCE [LARGE SCALE GENOMIC DNA]</scope>
</reference>
<comment type="subcellular location">
    <subcellularLocation>
        <location evidence="1 6">Membrane</location>
        <topology evidence="1 6">Multi-pass membrane protein</topology>
    </subcellularLocation>
</comment>
<dbReference type="Pfam" id="PF03134">
    <property type="entry name" value="TB2_DP1_HVA22"/>
    <property type="match status" value="1"/>
</dbReference>
<evidence type="ECO:0000313" key="9">
    <source>
        <dbReference type="Proteomes" id="UP001165060"/>
    </source>
</evidence>
<dbReference type="Proteomes" id="UP001165060">
    <property type="component" value="Unassembled WGS sequence"/>
</dbReference>
<sequence length="192" mass="20780">MEAIEPHLKQLRSKLDSVPQLSSVEELTGVPKEFLFLAASTLALLSVLLGVGVGSLCSLIGFAYPTLASFRAIETKQKGDDTQWLIYWTVYAFFSVLETFVDYVLYFVPFYYAFKLAFLVWMMLPQTRGAEFLYNSFLRQVLKSNESRIDSAIGRAGRSASGIAGEAAGAAAEVAAAGVVAGTQALAGAKKD</sequence>
<evidence type="ECO:0008006" key="10">
    <source>
        <dbReference type="Google" id="ProtNLM"/>
    </source>
</evidence>
<dbReference type="PANTHER" id="PTHR12300">
    <property type="entry name" value="HVA22-LIKE PROTEINS"/>
    <property type="match status" value="1"/>
</dbReference>
<evidence type="ECO:0000256" key="2">
    <source>
        <dbReference type="ARBA" id="ARBA00008573"/>
    </source>
</evidence>
<feature type="transmembrane region" description="Helical" evidence="7">
    <location>
        <begin position="34"/>
        <end position="64"/>
    </location>
</feature>
<protein>
    <recommendedName>
        <fullName evidence="10">Receptor expression-enhancing protein</fullName>
    </recommendedName>
</protein>
<organism evidence="8 9">
    <name type="scientific">Tetraparma gracilis</name>
    <dbReference type="NCBI Taxonomy" id="2962635"/>
    <lineage>
        <taxon>Eukaryota</taxon>
        <taxon>Sar</taxon>
        <taxon>Stramenopiles</taxon>
        <taxon>Ochrophyta</taxon>
        <taxon>Bolidophyceae</taxon>
        <taxon>Parmales</taxon>
        <taxon>Triparmaceae</taxon>
        <taxon>Tetraparma</taxon>
    </lineage>
</organism>
<keyword evidence="5 7" id="KW-0472">Membrane</keyword>
<comment type="similarity">
    <text evidence="2 6">Belongs to the DP1 family.</text>
</comment>
<evidence type="ECO:0000256" key="4">
    <source>
        <dbReference type="ARBA" id="ARBA00022989"/>
    </source>
</evidence>
<dbReference type="EMBL" id="BRYB01003460">
    <property type="protein sequence ID" value="GMI37109.1"/>
    <property type="molecule type" value="Genomic_DNA"/>
</dbReference>
<proteinExistence type="inferred from homology"/>
<feature type="transmembrane region" description="Helical" evidence="7">
    <location>
        <begin position="84"/>
        <end position="101"/>
    </location>
</feature>
<evidence type="ECO:0000256" key="3">
    <source>
        <dbReference type="ARBA" id="ARBA00022692"/>
    </source>
</evidence>
<dbReference type="PANTHER" id="PTHR12300:SF161">
    <property type="entry name" value="RECEPTOR EXPRESSION-ENHANCING PROTEIN"/>
    <property type="match status" value="1"/>
</dbReference>
<accession>A0ABQ6N172</accession>
<name>A0ABQ6N172_9STRA</name>
<keyword evidence="9" id="KW-1185">Reference proteome</keyword>
<dbReference type="InterPro" id="IPR004345">
    <property type="entry name" value="TB2_DP1_HVA22"/>
</dbReference>
<evidence type="ECO:0000256" key="6">
    <source>
        <dbReference type="RuleBase" id="RU362006"/>
    </source>
</evidence>
<evidence type="ECO:0000313" key="8">
    <source>
        <dbReference type="EMBL" id="GMI37109.1"/>
    </source>
</evidence>
<evidence type="ECO:0000256" key="1">
    <source>
        <dbReference type="ARBA" id="ARBA00004141"/>
    </source>
</evidence>
<evidence type="ECO:0000256" key="5">
    <source>
        <dbReference type="ARBA" id="ARBA00023136"/>
    </source>
</evidence>
<keyword evidence="4 7" id="KW-1133">Transmembrane helix</keyword>
<comment type="caution">
    <text evidence="8">The sequence shown here is derived from an EMBL/GenBank/DDBJ whole genome shotgun (WGS) entry which is preliminary data.</text>
</comment>
<feature type="transmembrane region" description="Helical" evidence="7">
    <location>
        <begin position="107"/>
        <end position="124"/>
    </location>
</feature>
<keyword evidence="3 7" id="KW-0812">Transmembrane</keyword>
<gene>
    <name evidence="8" type="ORF">TeGR_g2799</name>
</gene>
<evidence type="ECO:0000256" key="7">
    <source>
        <dbReference type="SAM" id="Phobius"/>
    </source>
</evidence>